<accession>X6N2X4</accession>
<evidence type="ECO:0000259" key="4">
    <source>
        <dbReference type="Pfam" id="PF00501"/>
    </source>
</evidence>
<evidence type="ECO:0000313" key="6">
    <source>
        <dbReference type="Proteomes" id="UP000023152"/>
    </source>
</evidence>
<keyword evidence="1" id="KW-0547">Nucleotide-binding</keyword>
<feature type="domain" description="AMP-dependent synthetase/ligase" evidence="4">
    <location>
        <begin position="93"/>
        <end position="177"/>
    </location>
</feature>
<evidence type="ECO:0000256" key="3">
    <source>
        <dbReference type="SAM" id="Phobius"/>
    </source>
</evidence>
<reference evidence="5 6" key="1">
    <citation type="journal article" date="2013" name="Curr. Biol.">
        <title>The Genome of the Foraminiferan Reticulomyxa filosa.</title>
        <authorList>
            <person name="Glockner G."/>
            <person name="Hulsmann N."/>
            <person name="Schleicher M."/>
            <person name="Noegel A.A."/>
            <person name="Eichinger L."/>
            <person name="Gallinger C."/>
            <person name="Pawlowski J."/>
            <person name="Sierra R."/>
            <person name="Euteneuer U."/>
            <person name="Pillet L."/>
            <person name="Moustafa A."/>
            <person name="Platzer M."/>
            <person name="Groth M."/>
            <person name="Szafranski K."/>
            <person name="Schliwa M."/>
        </authorList>
    </citation>
    <scope>NUCLEOTIDE SEQUENCE [LARGE SCALE GENOMIC DNA]</scope>
</reference>
<evidence type="ECO:0000256" key="1">
    <source>
        <dbReference type="ARBA" id="ARBA00022741"/>
    </source>
</evidence>
<dbReference type="GO" id="GO:0005524">
    <property type="term" value="F:ATP binding"/>
    <property type="evidence" value="ECO:0007669"/>
    <property type="project" value="UniProtKB-KW"/>
</dbReference>
<dbReference type="GO" id="GO:0005783">
    <property type="term" value="C:endoplasmic reticulum"/>
    <property type="evidence" value="ECO:0007669"/>
    <property type="project" value="TreeGrafter"/>
</dbReference>
<sequence>MVYPREKVPLQSDIVPGLTVKKDVSKRGDYKWDTYLEVLDEVKKIGTGTYSYCLACAGQYLIMIFFVNCQKKKKIGLAMLNENIVWGKKNKNKNRPEWMYVHLANWSQNYRTVALYDTLGSHAVEYIVSHAELPVIFVEKDKLPKLWDAIEHNKKKESDTPLVLKYVIQFDFQERFGNKHESVRPEDLEIAKNFGITLLGLTELENVLFFFFFFYLIIKIILFLKKLYKNKHMTEIKK</sequence>
<dbReference type="Proteomes" id="UP000023152">
    <property type="component" value="Unassembled WGS sequence"/>
</dbReference>
<dbReference type="EMBL" id="ASPP01012644">
    <property type="protein sequence ID" value="ETO20396.1"/>
    <property type="molecule type" value="Genomic_DNA"/>
</dbReference>
<organism evidence="5 6">
    <name type="scientific">Reticulomyxa filosa</name>
    <dbReference type="NCBI Taxonomy" id="46433"/>
    <lineage>
        <taxon>Eukaryota</taxon>
        <taxon>Sar</taxon>
        <taxon>Rhizaria</taxon>
        <taxon>Retaria</taxon>
        <taxon>Foraminifera</taxon>
        <taxon>Monothalamids</taxon>
        <taxon>Reticulomyxidae</taxon>
        <taxon>Reticulomyxa</taxon>
    </lineage>
</organism>
<dbReference type="GO" id="GO:0016020">
    <property type="term" value="C:membrane"/>
    <property type="evidence" value="ECO:0007669"/>
    <property type="project" value="TreeGrafter"/>
</dbReference>
<dbReference type="AlphaFoldDB" id="X6N2X4"/>
<dbReference type="InterPro" id="IPR042099">
    <property type="entry name" value="ANL_N_sf"/>
</dbReference>
<dbReference type="Gene3D" id="3.40.50.12780">
    <property type="entry name" value="N-terminal domain of ligase-like"/>
    <property type="match status" value="1"/>
</dbReference>
<protein>
    <recommendedName>
        <fullName evidence="4">AMP-dependent synthetase/ligase domain-containing protein</fullName>
    </recommendedName>
</protein>
<dbReference type="OrthoDB" id="1700726at2759"/>
<keyword evidence="2" id="KW-0067">ATP-binding</keyword>
<keyword evidence="3" id="KW-0812">Transmembrane</keyword>
<evidence type="ECO:0000256" key="2">
    <source>
        <dbReference type="ARBA" id="ARBA00022840"/>
    </source>
</evidence>
<keyword evidence="3" id="KW-1133">Transmembrane helix</keyword>
<dbReference type="GO" id="GO:0004467">
    <property type="term" value="F:long-chain fatty acid-CoA ligase activity"/>
    <property type="evidence" value="ECO:0007669"/>
    <property type="project" value="TreeGrafter"/>
</dbReference>
<dbReference type="PANTHER" id="PTHR43272:SF33">
    <property type="entry name" value="AMP-BINDING DOMAIN-CONTAINING PROTEIN-RELATED"/>
    <property type="match status" value="1"/>
</dbReference>
<name>X6N2X4_RETFI</name>
<feature type="transmembrane region" description="Helical" evidence="3">
    <location>
        <begin position="207"/>
        <end position="228"/>
    </location>
</feature>
<dbReference type="InterPro" id="IPR000873">
    <property type="entry name" value="AMP-dep_synth/lig_dom"/>
</dbReference>
<dbReference type="Pfam" id="PF00501">
    <property type="entry name" value="AMP-binding"/>
    <property type="match status" value="1"/>
</dbReference>
<comment type="caution">
    <text evidence="5">The sequence shown here is derived from an EMBL/GenBank/DDBJ whole genome shotgun (WGS) entry which is preliminary data.</text>
</comment>
<dbReference type="PANTHER" id="PTHR43272">
    <property type="entry name" value="LONG-CHAIN-FATTY-ACID--COA LIGASE"/>
    <property type="match status" value="1"/>
</dbReference>
<gene>
    <name evidence="5" type="ORF">RFI_16821</name>
</gene>
<keyword evidence="3" id="KW-0472">Membrane</keyword>
<keyword evidence="6" id="KW-1185">Reference proteome</keyword>
<dbReference type="SUPFAM" id="SSF56801">
    <property type="entry name" value="Acetyl-CoA synthetase-like"/>
    <property type="match status" value="1"/>
</dbReference>
<evidence type="ECO:0000313" key="5">
    <source>
        <dbReference type="EMBL" id="ETO20396.1"/>
    </source>
</evidence>
<proteinExistence type="predicted"/>